<dbReference type="InterPro" id="IPR017907">
    <property type="entry name" value="Znf_RING_CS"/>
</dbReference>
<reference evidence="9" key="1">
    <citation type="journal article" date="2020" name="Stud. Mycol.">
        <title>101 Dothideomycetes genomes: a test case for predicting lifestyles and emergence of pathogens.</title>
        <authorList>
            <person name="Haridas S."/>
            <person name="Albert R."/>
            <person name="Binder M."/>
            <person name="Bloem J."/>
            <person name="Labutti K."/>
            <person name="Salamov A."/>
            <person name="Andreopoulos B."/>
            <person name="Baker S."/>
            <person name="Barry K."/>
            <person name="Bills G."/>
            <person name="Bluhm B."/>
            <person name="Cannon C."/>
            <person name="Castanera R."/>
            <person name="Culley D."/>
            <person name="Daum C."/>
            <person name="Ezra D."/>
            <person name="Gonzalez J."/>
            <person name="Henrissat B."/>
            <person name="Kuo A."/>
            <person name="Liang C."/>
            <person name="Lipzen A."/>
            <person name="Lutzoni F."/>
            <person name="Magnuson J."/>
            <person name="Mondo S."/>
            <person name="Nolan M."/>
            <person name="Ohm R."/>
            <person name="Pangilinan J."/>
            <person name="Park H.-J."/>
            <person name="Ramirez L."/>
            <person name="Alfaro M."/>
            <person name="Sun H."/>
            <person name="Tritt A."/>
            <person name="Yoshinaga Y."/>
            <person name="Zwiers L.-H."/>
            <person name="Turgeon B."/>
            <person name="Goodwin S."/>
            <person name="Spatafora J."/>
            <person name="Crous P."/>
            <person name="Grigoriev I."/>
        </authorList>
    </citation>
    <scope>NUCLEOTIDE SEQUENCE</scope>
    <source>
        <strain evidence="9">CBS 133067</strain>
    </source>
</reference>
<dbReference type="PANTHER" id="PTHR13063:SF10">
    <property type="entry name" value="NITRIC OXIDE SYNTHASE-INTERACTING PROTEIN"/>
    <property type="match status" value="1"/>
</dbReference>
<keyword evidence="1" id="KW-0479">Metal-binding</keyword>
<dbReference type="PIRSF" id="PIRSF023577">
    <property type="entry name" value="ENOS_interacting"/>
    <property type="match status" value="1"/>
</dbReference>
<comment type="similarity">
    <text evidence="4">Belongs to the NOSIP family.</text>
</comment>
<proteinExistence type="inferred from homology"/>
<evidence type="ECO:0000256" key="2">
    <source>
        <dbReference type="ARBA" id="ARBA00022771"/>
    </source>
</evidence>
<dbReference type="OrthoDB" id="116827at2759"/>
<dbReference type="InterPro" id="IPR013083">
    <property type="entry name" value="Znf_RING/FYVE/PHD"/>
</dbReference>
<keyword evidence="2 5" id="KW-0863">Zinc-finger</keyword>
<evidence type="ECO:0000256" key="5">
    <source>
        <dbReference type="PROSITE-ProRule" id="PRU00175"/>
    </source>
</evidence>
<dbReference type="GO" id="GO:0005634">
    <property type="term" value="C:nucleus"/>
    <property type="evidence" value="ECO:0007669"/>
    <property type="project" value="UniProtKB-SubCell"/>
</dbReference>
<keyword evidence="4" id="KW-0539">Nucleus</keyword>
<evidence type="ECO:0000313" key="9">
    <source>
        <dbReference type="EMBL" id="KAF2100481.1"/>
    </source>
</evidence>
<comment type="caution">
    <text evidence="9">The sequence shown here is derived from an EMBL/GenBank/DDBJ whole genome shotgun (WGS) entry which is preliminary data.</text>
</comment>
<keyword evidence="3" id="KW-0862">Zinc</keyword>
<dbReference type="PANTHER" id="PTHR13063">
    <property type="entry name" value="ENOS INTERACTING PROTEIN"/>
    <property type="match status" value="1"/>
</dbReference>
<dbReference type="Pfam" id="PF13445">
    <property type="entry name" value="zf-RING_UBOX"/>
    <property type="match status" value="1"/>
</dbReference>
<dbReference type="InterPro" id="IPR027370">
    <property type="entry name" value="Znf-RING_euk"/>
</dbReference>
<accession>A0A9P4M799</accession>
<dbReference type="PROSITE" id="PS00518">
    <property type="entry name" value="ZF_RING_1"/>
    <property type="match status" value="1"/>
</dbReference>
<feature type="compositionally biased region" description="Basic and acidic residues" evidence="7">
    <location>
        <begin position="317"/>
        <end position="338"/>
    </location>
</feature>
<evidence type="ECO:0000313" key="10">
    <source>
        <dbReference type="Proteomes" id="UP000799772"/>
    </source>
</evidence>
<evidence type="ECO:0000256" key="7">
    <source>
        <dbReference type="SAM" id="MobiDB-lite"/>
    </source>
</evidence>
<dbReference type="SMART" id="SM00184">
    <property type="entry name" value="RING"/>
    <property type="match status" value="1"/>
</dbReference>
<evidence type="ECO:0000256" key="6">
    <source>
        <dbReference type="SAM" id="Coils"/>
    </source>
</evidence>
<dbReference type="EMBL" id="ML978124">
    <property type="protein sequence ID" value="KAF2100481.1"/>
    <property type="molecule type" value="Genomic_DNA"/>
</dbReference>
<dbReference type="Proteomes" id="UP000799772">
    <property type="component" value="Unassembled WGS sequence"/>
</dbReference>
<comment type="subcellular location">
    <subcellularLocation>
        <location evidence="4">Nucleus</location>
    </subcellularLocation>
</comment>
<dbReference type="PROSITE" id="PS50089">
    <property type="entry name" value="ZF_RING_2"/>
    <property type="match status" value="1"/>
</dbReference>
<gene>
    <name evidence="9" type="ORF">NA57DRAFT_74089</name>
</gene>
<dbReference type="AlphaFoldDB" id="A0A9P4M799"/>
<evidence type="ECO:0000259" key="8">
    <source>
        <dbReference type="PROSITE" id="PS50089"/>
    </source>
</evidence>
<evidence type="ECO:0000256" key="4">
    <source>
        <dbReference type="PIRNR" id="PIRNR023577"/>
    </source>
</evidence>
<dbReference type="GO" id="GO:0061630">
    <property type="term" value="F:ubiquitin protein ligase activity"/>
    <property type="evidence" value="ECO:0007669"/>
    <property type="project" value="InterPro"/>
</dbReference>
<protein>
    <recommendedName>
        <fullName evidence="8">RING-type domain-containing protein</fullName>
    </recommendedName>
</protein>
<dbReference type="GO" id="GO:0008270">
    <property type="term" value="F:zinc ion binding"/>
    <property type="evidence" value="ECO:0007669"/>
    <property type="project" value="UniProtKB-KW"/>
</dbReference>
<evidence type="ECO:0000256" key="3">
    <source>
        <dbReference type="ARBA" id="ARBA00022833"/>
    </source>
</evidence>
<dbReference type="InterPro" id="IPR016818">
    <property type="entry name" value="NOSIP"/>
</dbReference>
<name>A0A9P4M799_9PEZI</name>
<dbReference type="InterPro" id="IPR001841">
    <property type="entry name" value="Znf_RING"/>
</dbReference>
<feature type="coiled-coil region" evidence="6">
    <location>
        <begin position="64"/>
        <end position="110"/>
    </location>
</feature>
<dbReference type="SUPFAM" id="SSF57850">
    <property type="entry name" value="RING/U-box"/>
    <property type="match status" value="2"/>
</dbReference>
<dbReference type="Gene3D" id="3.30.40.10">
    <property type="entry name" value="Zinc/RING finger domain, C3HC4 (zinc finger)"/>
    <property type="match status" value="2"/>
</dbReference>
<feature type="domain" description="RING-type" evidence="8">
    <location>
        <begin position="252"/>
        <end position="308"/>
    </location>
</feature>
<feature type="region of interest" description="Disordered" evidence="7">
    <location>
        <begin position="313"/>
        <end position="358"/>
    </location>
</feature>
<evidence type="ECO:0000256" key="1">
    <source>
        <dbReference type="ARBA" id="ARBA00022723"/>
    </source>
</evidence>
<keyword evidence="6" id="KW-0175">Coiled coil</keyword>
<organism evidence="9 10">
    <name type="scientific">Rhizodiscina lignyota</name>
    <dbReference type="NCBI Taxonomy" id="1504668"/>
    <lineage>
        <taxon>Eukaryota</taxon>
        <taxon>Fungi</taxon>
        <taxon>Dikarya</taxon>
        <taxon>Ascomycota</taxon>
        <taxon>Pezizomycotina</taxon>
        <taxon>Dothideomycetes</taxon>
        <taxon>Pleosporomycetidae</taxon>
        <taxon>Aulographales</taxon>
        <taxon>Rhizodiscinaceae</taxon>
        <taxon>Rhizodiscina</taxon>
    </lineage>
</organism>
<sequence>MSHSKRNTSLAFFTSYERSLLKSTWGSRSTRLTRDSFLPFGSCQLCLRPAEDPVACPQGDLFCRECALKNLLAQRQDIKRLEKEMEQNKAELEEDERRQDEEAKERAVKEFEMVQMGLEAKHSGGKVVGRENGKVIVEANGNGKEPAQKGTKRKFEIDEEELIRIAKEDRSKMKRVIADEKNAKPHLPSFWVPSETPGTDPAASKALKPQKLHPLCPQSSESAPHQYSLKTLISVKFTEEKDRQTGDPVRSCPACRKVLSNATKAMVAVPCGHVLCKPCVQKFMQPQKTVDAHDPDAELGVLRCYVCEEDLSPNSSKAKEGKKEKDKPRKKDKGDKGGLKPGLVQIKSEGTGFAGGGQNMARKEGVAFQC</sequence>
<keyword evidence="10" id="KW-1185">Reference proteome</keyword>
<dbReference type="FunFam" id="3.30.40.10:FF:000673">
    <property type="entry name" value="RING finger domain protein, putative"/>
    <property type="match status" value="1"/>
</dbReference>